<dbReference type="RefSeq" id="WP_212595830.1">
    <property type="nucleotide sequence ID" value="NZ_CP073587.1"/>
</dbReference>
<reference evidence="2 3" key="1">
    <citation type="submission" date="2021-04" db="EMBL/GenBank/DDBJ databases">
        <title>Novel species identification of genus Shewanella.</title>
        <authorList>
            <person name="Liu G."/>
        </authorList>
    </citation>
    <scope>NUCLEOTIDE SEQUENCE [LARGE SCALE GENOMIC DNA]</scope>
    <source>
        <strain evidence="2 3">FJAT-54481</strain>
    </source>
</reference>
<evidence type="ECO:0000256" key="1">
    <source>
        <dbReference type="SAM" id="SignalP"/>
    </source>
</evidence>
<sequence>MKVQSLVIAIIPMLSMYSSSYANTIDDALKLPINAFKDQIYKALKDDKKLGSHIPKTAKEQQREKLQICKFWLDQYSHSATEEYEIKTIDSCTAAGIDMSKYRK</sequence>
<evidence type="ECO:0000313" key="3">
    <source>
        <dbReference type="Proteomes" id="UP000679575"/>
    </source>
</evidence>
<name>A0ABX7YXP1_9GAMM</name>
<keyword evidence="3" id="KW-1185">Reference proteome</keyword>
<keyword evidence="1" id="KW-0732">Signal</keyword>
<protein>
    <submittedName>
        <fullName evidence="2">Uncharacterized protein</fullName>
    </submittedName>
</protein>
<dbReference type="Proteomes" id="UP000679575">
    <property type="component" value="Chromosome"/>
</dbReference>
<organism evidence="2 3">
    <name type="scientific">Shewanella yunxiaonensis</name>
    <dbReference type="NCBI Taxonomy" id="2829809"/>
    <lineage>
        <taxon>Bacteria</taxon>
        <taxon>Pseudomonadati</taxon>
        <taxon>Pseudomonadota</taxon>
        <taxon>Gammaproteobacteria</taxon>
        <taxon>Alteromonadales</taxon>
        <taxon>Shewanellaceae</taxon>
        <taxon>Shewanella</taxon>
    </lineage>
</organism>
<evidence type="ECO:0000313" key="2">
    <source>
        <dbReference type="EMBL" id="QUN06821.1"/>
    </source>
</evidence>
<dbReference type="EMBL" id="CP073587">
    <property type="protein sequence ID" value="QUN06821.1"/>
    <property type="molecule type" value="Genomic_DNA"/>
</dbReference>
<gene>
    <name evidence="2" type="ORF">KDN34_05050</name>
</gene>
<proteinExistence type="predicted"/>
<feature type="signal peptide" evidence="1">
    <location>
        <begin position="1"/>
        <end position="24"/>
    </location>
</feature>
<feature type="chain" id="PRO_5046052028" evidence="1">
    <location>
        <begin position="25"/>
        <end position="104"/>
    </location>
</feature>
<accession>A0ABX7YXP1</accession>